<accession>A0A834IAV9</accession>
<gene>
    <name evidence="1" type="ORF">GWI33_012864</name>
</gene>
<reference evidence="1" key="1">
    <citation type="submission" date="2020-08" db="EMBL/GenBank/DDBJ databases">
        <title>Genome sequencing and assembly of the red palm weevil Rhynchophorus ferrugineus.</title>
        <authorList>
            <person name="Dias G.B."/>
            <person name="Bergman C.M."/>
            <person name="Manee M."/>
        </authorList>
    </citation>
    <scope>NUCLEOTIDE SEQUENCE</scope>
    <source>
        <strain evidence="1">AA-2017</strain>
        <tissue evidence="1">Whole larva</tissue>
    </source>
</reference>
<proteinExistence type="predicted"/>
<organism evidence="1 2">
    <name type="scientific">Rhynchophorus ferrugineus</name>
    <name type="common">Red palm weevil</name>
    <name type="synonym">Curculio ferrugineus</name>
    <dbReference type="NCBI Taxonomy" id="354439"/>
    <lineage>
        <taxon>Eukaryota</taxon>
        <taxon>Metazoa</taxon>
        <taxon>Ecdysozoa</taxon>
        <taxon>Arthropoda</taxon>
        <taxon>Hexapoda</taxon>
        <taxon>Insecta</taxon>
        <taxon>Pterygota</taxon>
        <taxon>Neoptera</taxon>
        <taxon>Endopterygota</taxon>
        <taxon>Coleoptera</taxon>
        <taxon>Polyphaga</taxon>
        <taxon>Cucujiformia</taxon>
        <taxon>Curculionidae</taxon>
        <taxon>Dryophthorinae</taxon>
        <taxon>Rhynchophorus</taxon>
    </lineage>
</organism>
<sequence>MSTRSLFSASRLIKYSNSPLFKRTMSENHGGEPGGNLPFKKCIGSPNRMMFFSIIFFGTACSPEGPLPTSLGTTEMVEFPEVIYLSASITATSCPPISFCSLVPGWELHSSSSDINLSRVKSIKSTLKGCVVV</sequence>
<comment type="caution">
    <text evidence="1">The sequence shown here is derived from an EMBL/GenBank/DDBJ whole genome shotgun (WGS) entry which is preliminary data.</text>
</comment>
<keyword evidence="2" id="KW-1185">Reference proteome</keyword>
<evidence type="ECO:0000313" key="2">
    <source>
        <dbReference type="Proteomes" id="UP000625711"/>
    </source>
</evidence>
<dbReference type="Proteomes" id="UP000625711">
    <property type="component" value="Unassembled WGS sequence"/>
</dbReference>
<dbReference type="EMBL" id="JAACXV010012731">
    <property type="protein sequence ID" value="KAF7274480.1"/>
    <property type="molecule type" value="Genomic_DNA"/>
</dbReference>
<dbReference type="AlphaFoldDB" id="A0A834IAV9"/>
<protein>
    <submittedName>
        <fullName evidence="1">Uncharacterized protein</fullName>
    </submittedName>
</protein>
<dbReference type="OrthoDB" id="9974841at2759"/>
<name>A0A834IAV9_RHYFE</name>
<evidence type="ECO:0000313" key="1">
    <source>
        <dbReference type="EMBL" id="KAF7274480.1"/>
    </source>
</evidence>